<comment type="caution">
    <text evidence="1">The sequence shown here is derived from an EMBL/GenBank/DDBJ whole genome shotgun (WGS) entry which is preliminary data.</text>
</comment>
<proteinExistence type="predicted"/>
<feature type="non-terminal residue" evidence="1">
    <location>
        <position position="1"/>
    </location>
</feature>
<gene>
    <name evidence="1" type="ORF">JWR99_20210</name>
</gene>
<dbReference type="AlphaFoldDB" id="A0A9X1C7R7"/>
<name>A0A9X1C7R7_9PSED</name>
<evidence type="ECO:0000313" key="2">
    <source>
        <dbReference type="Proteomes" id="UP001154860"/>
    </source>
</evidence>
<evidence type="ECO:0000313" key="1">
    <source>
        <dbReference type="EMBL" id="MBN2978143.1"/>
    </source>
</evidence>
<reference evidence="1 2" key="2">
    <citation type="journal article" date="2023" name="Plant Pathol.">
        <title>Dismantling and reorganizing Pseudomonas marginalis sensu#lato.</title>
        <authorList>
            <person name="Sawada H."/>
            <person name="Fujikawa T."/>
            <person name="Satou M."/>
        </authorList>
    </citation>
    <scope>NUCLEOTIDE SEQUENCE [LARGE SCALE GENOMIC DNA]</scope>
    <source>
        <strain evidence="1 2">MAFF 301381</strain>
    </source>
</reference>
<dbReference type="Proteomes" id="UP001154860">
    <property type="component" value="Unassembled WGS sequence"/>
</dbReference>
<dbReference type="EMBL" id="JAFHKJ010000088">
    <property type="protein sequence ID" value="MBN2978143.1"/>
    <property type="molecule type" value="Genomic_DNA"/>
</dbReference>
<dbReference type="RefSeq" id="WP_205520102.1">
    <property type="nucleotide sequence ID" value="NZ_JAFHKJ010000088.1"/>
</dbReference>
<accession>A0A9X1C7R7</accession>
<keyword evidence="2" id="KW-1185">Reference proteome</keyword>
<organism evidence="1 2">
    <name type="scientific">Pseudomonas lactucae</name>
    <dbReference type="NCBI Taxonomy" id="2813360"/>
    <lineage>
        <taxon>Bacteria</taxon>
        <taxon>Pseudomonadati</taxon>
        <taxon>Pseudomonadota</taxon>
        <taxon>Gammaproteobacteria</taxon>
        <taxon>Pseudomonadales</taxon>
        <taxon>Pseudomonadaceae</taxon>
        <taxon>Pseudomonas</taxon>
    </lineage>
</organism>
<sequence>LFSEAFEDFFNNFNHLRLRSLVSGRRILQRYTLLSTPLFQLPFGFDKLKQLAVENYLTHCLPRSFPFRLRRKWANYRLPESAVNLLFHISVI</sequence>
<protein>
    <submittedName>
        <fullName evidence="1">Uncharacterized protein</fullName>
    </submittedName>
</protein>
<reference evidence="1 2" key="1">
    <citation type="journal article" date="2021" name="Int. J. Syst. Evol. Microbiol.">
        <title>Pseudomonas lactucae sp. nov., a pathogen causing bacterial rot of lettuce in Japan.</title>
        <authorList>
            <person name="Sawada H."/>
            <person name="Fujikawa T."/>
            <person name="Satou M."/>
        </authorList>
    </citation>
    <scope>NUCLEOTIDE SEQUENCE [LARGE SCALE GENOMIC DNA]</scope>
    <source>
        <strain evidence="1 2">MAFF 301381</strain>
    </source>
</reference>